<name>A0A8E2I4T2_9BACI</name>
<dbReference type="InterPro" id="IPR002933">
    <property type="entry name" value="Peptidase_M20"/>
</dbReference>
<keyword evidence="1" id="KW-0464">Manganese</keyword>
<reference evidence="3 4" key="1">
    <citation type="submission" date="2017-01" db="EMBL/GenBank/DDBJ databases">
        <title>Draft genome sequence of Bacillus oleronius.</title>
        <authorList>
            <person name="Allam M."/>
        </authorList>
    </citation>
    <scope>NUCLEOTIDE SEQUENCE [LARGE SCALE GENOMIC DNA]</scope>
    <source>
        <strain evidence="3 4">DSM 9356</strain>
    </source>
</reference>
<dbReference type="RefSeq" id="WP_058003693.1">
    <property type="nucleotide sequence ID" value="NZ_CP065424.1"/>
</dbReference>
<evidence type="ECO:0000313" key="4">
    <source>
        <dbReference type="Proteomes" id="UP000189761"/>
    </source>
</evidence>
<protein>
    <submittedName>
        <fullName evidence="3">Amidohydrolase</fullName>
    </submittedName>
</protein>
<keyword evidence="4" id="KW-1185">Reference proteome</keyword>
<dbReference type="PANTHER" id="PTHR11014">
    <property type="entry name" value="PEPTIDASE M20 FAMILY MEMBER"/>
    <property type="match status" value="1"/>
</dbReference>
<comment type="cofactor">
    <cofactor evidence="1">
        <name>Mn(2+)</name>
        <dbReference type="ChEBI" id="CHEBI:29035"/>
    </cofactor>
    <text evidence="1">The Mn(2+) ion enhances activity.</text>
</comment>
<feature type="binding site" evidence="1">
    <location>
        <position position="124"/>
    </location>
    <ligand>
        <name>Mn(2+)</name>
        <dbReference type="ChEBI" id="CHEBI:29035"/>
        <label>2</label>
    </ligand>
</feature>
<evidence type="ECO:0000313" key="3">
    <source>
        <dbReference type="EMBL" id="OOP66696.1"/>
    </source>
</evidence>
<dbReference type="InterPro" id="IPR037484">
    <property type="entry name" value="AmhX-like"/>
</dbReference>
<keyword evidence="1" id="KW-0479">Metal-binding</keyword>
<dbReference type="GO" id="GO:0046872">
    <property type="term" value="F:metal ion binding"/>
    <property type="evidence" value="ECO:0007669"/>
    <property type="project" value="UniProtKB-KW"/>
</dbReference>
<dbReference type="InterPro" id="IPR011650">
    <property type="entry name" value="Peptidase_M20_dimer"/>
</dbReference>
<keyword evidence="3" id="KW-0378">Hydrolase</keyword>
<dbReference type="Pfam" id="PF01546">
    <property type="entry name" value="Peptidase_M20"/>
    <property type="match status" value="1"/>
</dbReference>
<dbReference type="SUPFAM" id="SSF55031">
    <property type="entry name" value="Bacterial exopeptidase dimerisation domain"/>
    <property type="match status" value="1"/>
</dbReference>
<dbReference type="NCBIfam" id="TIGR01891">
    <property type="entry name" value="amidohydrolases"/>
    <property type="match status" value="1"/>
</dbReference>
<feature type="binding site" evidence="1">
    <location>
        <position position="343"/>
    </location>
    <ligand>
        <name>Mn(2+)</name>
        <dbReference type="ChEBI" id="CHEBI:29035"/>
        <label>2</label>
    </ligand>
</feature>
<proteinExistence type="predicted"/>
<dbReference type="Proteomes" id="UP000189761">
    <property type="component" value="Unassembled WGS sequence"/>
</dbReference>
<dbReference type="Gene3D" id="3.30.70.360">
    <property type="match status" value="1"/>
</dbReference>
<dbReference type="PIRSF" id="PIRSF005962">
    <property type="entry name" value="Pept_M20D_amidohydro"/>
    <property type="match status" value="1"/>
</dbReference>
<dbReference type="CDD" id="cd08018">
    <property type="entry name" value="M20_Acy1_amhX-like"/>
    <property type="match status" value="1"/>
</dbReference>
<dbReference type="PANTHER" id="PTHR11014:SF122">
    <property type="entry name" value="AMIDOHYDROLASE AMHX"/>
    <property type="match status" value="1"/>
</dbReference>
<dbReference type="AlphaFoldDB" id="A0A8E2I4T2"/>
<feature type="binding site" evidence="1">
    <location>
        <position position="90"/>
    </location>
    <ligand>
        <name>Mn(2+)</name>
        <dbReference type="ChEBI" id="CHEBI:29035"/>
        <label>2</label>
    </ligand>
</feature>
<accession>A0A8E2I4T2</accession>
<evidence type="ECO:0000256" key="1">
    <source>
        <dbReference type="PIRSR" id="PIRSR005962-1"/>
    </source>
</evidence>
<comment type="caution">
    <text evidence="3">The sequence shown here is derived from an EMBL/GenBank/DDBJ whole genome shotgun (WGS) entry which is preliminary data.</text>
</comment>
<gene>
    <name evidence="3" type="ORF">BWZ43_19605</name>
</gene>
<dbReference type="Pfam" id="PF07687">
    <property type="entry name" value="M20_dimer"/>
    <property type="match status" value="1"/>
</dbReference>
<feature type="domain" description="Peptidase M20 dimerisation" evidence="2">
    <location>
        <begin position="176"/>
        <end position="262"/>
    </location>
</feature>
<sequence length="371" mass="41067">MFVCSNEIQDRLLKIFQQLHQTPEISWEERETTKIIADIVEKEGCKVSRFENQTGLIAEIGSGKPVIAIRADMDALWQEVDGIFQANHSCGHDAHMTIVLGVLFLLKNTSFKGTIRFIFQPAEEKGQGALSMVEKQIVDDVDYLFGVHLRPYQEVPNGYCSPMIIHGACRFINGNIIGDDLHGARPHLGANAIEIGATLDQMLKTIHIDPLVPSSVKLTKFQAGGESSNIIPGNAEFSIDMRAQTNEAMEKMQSKIDLMIDALERFYEVKIPYQISSNVPAAVTNEDACDILKEAIFHVLGSNRCVPPIQTTGGDDFHYYKIKRPELKATMLGLGCDLKPGLHHPNMTFDQKAIFTGSTILATAINIASNK</sequence>
<evidence type="ECO:0000259" key="2">
    <source>
        <dbReference type="Pfam" id="PF07687"/>
    </source>
</evidence>
<dbReference type="EMBL" id="MTLA01000274">
    <property type="protein sequence ID" value="OOP66696.1"/>
    <property type="molecule type" value="Genomic_DNA"/>
</dbReference>
<dbReference type="Gene3D" id="3.40.630.10">
    <property type="entry name" value="Zn peptidases"/>
    <property type="match status" value="1"/>
</dbReference>
<feature type="binding site" evidence="1">
    <location>
        <position position="148"/>
    </location>
    <ligand>
        <name>Mn(2+)</name>
        <dbReference type="ChEBI" id="CHEBI:29035"/>
        <label>2</label>
    </ligand>
</feature>
<dbReference type="InterPro" id="IPR017439">
    <property type="entry name" value="Amidohydrolase"/>
</dbReference>
<dbReference type="InterPro" id="IPR036264">
    <property type="entry name" value="Bact_exopeptidase_dim_dom"/>
</dbReference>
<dbReference type="GO" id="GO:0016787">
    <property type="term" value="F:hydrolase activity"/>
    <property type="evidence" value="ECO:0007669"/>
    <property type="project" value="UniProtKB-KW"/>
</dbReference>
<feature type="binding site" evidence="1">
    <location>
        <position position="92"/>
    </location>
    <ligand>
        <name>Mn(2+)</name>
        <dbReference type="ChEBI" id="CHEBI:29035"/>
        <label>2</label>
    </ligand>
</feature>
<organism evidence="3 4">
    <name type="scientific">Heyndrickxia oleronia</name>
    <dbReference type="NCBI Taxonomy" id="38875"/>
    <lineage>
        <taxon>Bacteria</taxon>
        <taxon>Bacillati</taxon>
        <taxon>Bacillota</taxon>
        <taxon>Bacilli</taxon>
        <taxon>Bacillales</taxon>
        <taxon>Bacillaceae</taxon>
        <taxon>Heyndrickxia</taxon>
    </lineage>
</organism>
<dbReference type="SUPFAM" id="SSF53187">
    <property type="entry name" value="Zn-dependent exopeptidases"/>
    <property type="match status" value="1"/>
</dbReference>